<dbReference type="Proteomes" id="UP001458880">
    <property type="component" value="Unassembled WGS sequence"/>
</dbReference>
<organism evidence="1 2">
    <name type="scientific">Popillia japonica</name>
    <name type="common">Japanese beetle</name>
    <dbReference type="NCBI Taxonomy" id="7064"/>
    <lineage>
        <taxon>Eukaryota</taxon>
        <taxon>Metazoa</taxon>
        <taxon>Ecdysozoa</taxon>
        <taxon>Arthropoda</taxon>
        <taxon>Hexapoda</taxon>
        <taxon>Insecta</taxon>
        <taxon>Pterygota</taxon>
        <taxon>Neoptera</taxon>
        <taxon>Endopterygota</taxon>
        <taxon>Coleoptera</taxon>
        <taxon>Polyphaga</taxon>
        <taxon>Scarabaeiformia</taxon>
        <taxon>Scarabaeidae</taxon>
        <taxon>Rutelinae</taxon>
        <taxon>Popillia</taxon>
    </lineage>
</organism>
<comment type="caution">
    <text evidence="1">The sequence shown here is derived from an EMBL/GenBank/DDBJ whole genome shotgun (WGS) entry which is preliminary data.</text>
</comment>
<keyword evidence="2" id="KW-1185">Reference proteome</keyword>
<protein>
    <submittedName>
        <fullName evidence="1">Uncharacterized protein</fullName>
    </submittedName>
</protein>
<accession>A0AAW1LDM5</accession>
<evidence type="ECO:0000313" key="2">
    <source>
        <dbReference type="Proteomes" id="UP001458880"/>
    </source>
</evidence>
<dbReference type="EMBL" id="JASPKY010000127">
    <property type="protein sequence ID" value="KAK9731786.1"/>
    <property type="molecule type" value="Genomic_DNA"/>
</dbReference>
<evidence type="ECO:0000313" key="1">
    <source>
        <dbReference type="EMBL" id="KAK9731786.1"/>
    </source>
</evidence>
<gene>
    <name evidence="1" type="ORF">QE152_g13347</name>
</gene>
<reference evidence="1 2" key="1">
    <citation type="journal article" date="2024" name="BMC Genomics">
        <title>De novo assembly and annotation of Popillia japonica's genome with initial clues to its potential as an invasive pest.</title>
        <authorList>
            <person name="Cucini C."/>
            <person name="Boschi S."/>
            <person name="Funari R."/>
            <person name="Cardaioli E."/>
            <person name="Iannotti N."/>
            <person name="Marturano G."/>
            <person name="Paoli F."/>
            <person name="Bruttini M."/>
            <person name="Carapelli A."/>
            <person name="Frati F."/>
            <person name="Nardi F."/>
        </authorList>
    </citation>
    <scope>NUCLEOTIDE SEQUENCE [LARGE SCALE GENOMIC DNA]</scope>
    <source>
        <strain evidence="1">DMR45628</strain>
    </source>
</reference>
<sequence>MTNLNDSSADLNSLFKNLNISDQFQETLRLPNEIPPSNRLEVTYFNPNVYTWNTTNFHGSPGKRKRLYRKNVPSCRRFHSDSMTFKQAFFAKLDWYKRLNYRRAKLQAKSERLCSRRLWNVYSAPSREWMMSGDCKDSMKTERRGGERNQDFQVTIPIITNSGNQKWLEVSKWLEVMKEIDDIVKNLRTKSCFRIKDLIFQRNHRYRCDEEQ</sequence>
<name>A0AAW1LDM5_POPJA</name>
<dbReference type="AlphaFoldDB" id="A0AAW1LDM5"/>
<proteinExistence type="predicted"/>